<comment type="caution">
    <text evidence="2">The sequence shown here is derived from an EMBL/GenBank/DDBJ whole genome shotgun (WGS) entry which is preliminary data.</text>
</comment>
<organism evidence="2 3">
    <name type="scientific">Bradyrhizobium zhengyangense</name>
    <dbReference type="NCBI Taxonomy" id="2911009"/>
    <lineage>
        <taxon>Bacteria</taxon>
        <taxon>Pseudomonadati</taxon>
        <taxon>Pseudomonadota</taxon>
        <taxon>Alphaproteobacteria</taxon>
        <taxon>Hyphomicrobiales</taxon>
        <taxon>Nitrobacteraceae</taxon>
        <taxon>Bradyrhizobium</taxon>
    </lineage>
</organism>
<dbReference type="RefSeq" id="WP_237892087.1">
    <property type="nucleotide sequence ID" value="NZ_JAKLTY010000052.1"/>
</dbReference>
<proteinExistence type="predicted"/>
<reference evidence="2" key="1">
    <citation type="submission" date="2022-01" db="EMBL/GenBank/DDBJ databases">
        <title>Genome sequnece data of strain Bradyrhizobium sp. nov.</title>
        <authorList>
            <person name="Zhang J."/>
        </authorList>
    </citation>
    <scope>NUCLEOTIDE SEQUENCE</scope>
    <source>
        <strain evidence="2">WYCCWR 13023</strain>
    </source>
</reference>
<evidence type="ECO:0000313" key="3">
    <source>
        <dbReference type="Proteomes" id="UP001139054"/>
    </source>
</evidence>
<evidence type="ECO:0000256" key="1">
    <source>
        <dbReference type="SAM" id="SignalP"/>
    </source>
</evidence>
<evidence type="ECO:0000313" key="2">
    <source>
        <dbReference type="EMBL" id="MCG2632918.1"/>
    </source>
</evidence>
<accession>A0A9X1RKR8</accession>
<feature type="signal peptide" evidence="1">
    <location>
        <begin position="1"/>
        <end position="17"/>
    </location>
</feature>
<dbReference type="AlphaFoldDB" id="A0A9X1RKR8"/>
<protein>
    <submittedName>
        <fullName evidence="2">Uncharacterized protein</fullName>
    </submittedName>
</protein>
<sequence>MRLLAFALLLLPMAALAQQPEQQHQHSMRGESMSGKPMPMGQTQMMNHMQMMHSGSINETDAHKGTRAPTEPGQSAFAAIQEIVQILEDDPQTDWSKVNIEALRQHLIDMNNVTLAAHVSNEAIDGGMKFVVTGNGAVRDSIRRMTSAHAATMDGVGGWHFVAKDTDEGSIFEVRVPPQDMDKLKALGFIGTMTRGMHHQQHHLLVAKGEHPHG</sequence>
<gene>
    <name evidence="2" type="ORF">L6654_40750</name>
</gene>
<keyword evidence="1" id="KW-0732">Signal</keyword>
<feature type="chain" id="PRO_5040970451" evidence="1">
    <location>
        <begin position="18"/>
        <end position="214"/>
    </location>
</feature>
<dbReference type="Proteomes" id="UP001139054">
    <property type="component" value="Unassembled WGS sequence"/>
</dbReference>
<dbReference type="EMBL" id="JAKLTY010000052">
    <property type="protein sequence ID" value="MCG2632918.1"/>
    <property type="molecule type" value="Genomic_DNA"/>
</dbReference>
<name>A0A9X1RKR8_9BRAD</name>